<sequence length="296" mass="33633">FPVPAMKVLVPDVNYDFDFYMYQNRGGKSHTMHMYDEVVTHAARHNALTIVVSLIPFLLLVAVTRREKEHWAKVKTDLQPFLLVSTLISLLALINNLRFSSRDTTEYDVTADECKSSFLINFATVIIPDTFVVVIITVRITQFFFAFSDTRKSWTFVVAALTMITYYLFSILSSSQYDRGVWDGTGICRFVPGVNRYTLRWFFVANIFTAPVRMIASAVLAFIARKKYAYSSRGLLVLLISDGTLLVTVGVAMFFRIGEELLFMRGFALLGIQSIIVLMMVPEFPRAVMNIFVDLG</sequence>
<reference evidence="2" key="1">
    <citation type="submission" date="2023-10" db="EMBL/GenBank/DDBJ databases">
        <title>Genome assembly of Pristionchus species.</title>
        <authorList>
            <person name="Yoshida K."/>
            <person name="Sommer R.J."/>
        </authorList>
    </citation>
    <scope>NUCLEOTIDE SEQUENCE</scope>
    <source>
        <strain evidence="2">RS5133</strain>
    </source>
</reference>
<keyword evidence="1" id="KW-1133">Transmembrane helix</keyword>
<feature type="transmembrane region" description="Helical" evidence="1">
    <location>
        <begin position="153"/>
        <end position="172"/>
    </location>
</feature>
<proteinExistence type="predicted"/>
<name>A0AAV5UY30_9BILA</name>
<evidence type="ECO:0000313" key="2">
    <source>
        <dbReference type="EMBL" id="GMT12217.1"/>
    </source>
</evidence>
<dbReference type="AlphaFoldDB" id="A0AAV5UY30"/>
<evidence type="ECO:0008006" key="4">
    <source>
        <dbReference type="Google" id="ProtNLM"/>
    </source>
</evidence>
<feature type="transmembrane region" description="Helical" evidence="1">
    <location>
        <begin position="42"/>
        <end position="61"/>
    </location>
</feature>
<feature type="transmembrane region" description="Helical" evidence="1">
    <location>
        <begin position="81"/>
        <end position="99"/>
    </location>
</feature>
<dbReference type="EMBL" id="BTSY01000001">
    <property type="protein sequence ID" value="GMT12217.1"/>
    <property type="molecule type" value="Genomic_DNA"/>
</dbReference>
<comment type="caution">
    <text evidence="2">The sequence shown here is derived from an EMBL/GenBank/DDBJ whole genome shotgun (WGS) entry which is preliminary data.</text>
</comment>
<feature type="non-terminal residue" evidence="2">
    <location>
        <position position="1"/>
    </location>
</feature>
<organism evidence="2 3">
    <name type="scientific">Pristionchus fissidentatus</name>
    <dbReference type="NCBI Taxonomy" id="1538716"/>
    <lineage>
        <taxon>Eukaryota</taxon>
        <taxon>Metazoa</taxon>
        <taxon>Ecdysozoa</taxon>
        <taxon>Nematoda</taxon>
        <taxon>Chromadorea</taxon>
        <taxon>Rhabditida</taxon>
        <taxon>Rhabditina</taxon>
        <taxon>Diplogasteromorpha</taxon>
        <taxon>Diplogasteroidea</taxon>
        <taxon>Neodiplogasteridae</taxon>
        <taxon>Pristionchus</taxon>
    </lineage>
</organism>
<feature type="transmembrane region" description="Helical" evidence="1">
    <location>
        <begin position="119"/>
        <end position="141"/>
    </location>
</feature>
<feature type="non-terminal residue" evidence="2">
    <location>
        <position position="296"/>
    </location>
</feature>
<dbReference type="Proteomes" id="UP001432322">
    <property type="component" value="Unassembled WGS sequence"/>
</dbReference>
<gene>
    <name evidence="2" type="ORF">PFISCL1PPCAC_3514</name>
</gene>
<evidence type="ECO:0000256" key="1">
    <source>
        <dbReference type="SAM" id="Phobius"/>
    </source>
</evidence>
<feature type="transmembrane region" description="Helical" evidence="1">
    <location>
        <begin position="201"/>
        <end position="223"/>
    </location>
</feature>
<keyword evidence="1" id="KW-0472">Membrane</keyword>
<feature type="transmembrane region" description="Helical" evidence="1">
    <location>
        <begin position="235"/>
        <end position="255"/>
    </location>
</feature>
<accession>A0AAV5UY30</accession>
<keyword evidence="3" id="KW-1185">Reference proteome</keyword>
<protein>
    <recommendedName>
        <fullName evidence="4">G protein-coupled receptor</fullName>
    </recommendedName>
</protein>
<feature type="transmembrane region" description="Helical" evidence="1">
    <location>
        <begin position="261"/>
        <end position="281"/>
    </location>
</feature>
<keyword evidence="1" id="KW-0812">Transmembrane</keyword>
<evidence type="ECO:0000313" key="3">
    <source>
        <dbReference type="Proteomes" id="UP001432322"/>
    </source>
</evidence>